<dbReference type="EMBL" id="MN739050">
    <property type="protein sequence ID" value="QHS85998.1"/>
    <property type="molecule type" value="Genomic_DNA"/>
</dbReference>
<proteinExistence type="predicted"/>
<reference evidence="1" key="1">
    <citation type="journal article" date="2020" name="Nature">
        <title>Giant virus diversity and host interactions through global metagenomics.</title>
        <authorList>
            <person name="Schulz F."/>
            <person name="Roux S."/>
            <person name="Paez-Espino D."/>
            <person name="Jungbluth S."/>
            <person name="Walsh D.A."/>
            <person name="Denef V.J."/>
            <person name="McMahon K.D."/>
            <person name="Konstantinidis K.T."/>
            <person name="Eloe-Fadrosh E.A."/>
            <person name="Kyrpides N.C."/>
            <person name="Woyke T."/>
        </authorList>
    </citation>
    <scope>NUCLEOTIDE SEQUENCE</scope>
    <source>
        <strain evidence="1">GVMAG-M-3300009185-7</strain>
    </source>
</reference>
<protein>
    <submittedName>
        <fullName evidence="1">Uncharacterized protein</fullName>
    </submittedName>
</protein>
<organism evidence="1">
    <name type="scientific">viral metagenome</name>
    <dbReference type="NCBI Taxonomy" id="1070528"/>
    <lineage>
        <taxon>unclassified sequences</taxon>
        <taxon>metagenomes</taxon>
        <taxon>organismal metagenomes</taxon>
    </lineage>
</organism>
<evidence type="ECO:0000313" key="1">
    <source>
        <dbReference type="EMBL" id="QHS85998.1"/>
    </source>
</evidence>
<accession>A0A6C0B391</accession>
<name>A0A6C0B391_9ZZZZ</name>
<sequence length="80" mass="8421">MLDKLAHVLASALVFALFVPGVLVTLGGRSAVLVHAVLFALVHQVVRHFLDGLLATLGVPGLGAPKKKLYGEDGHGIRQM</sequence>
<dbReference type="AlphaFoldDB" id="A0A6C0B391"/>